<feature type="transmembrane region" description="Helical" evidence="1">
    <location>
        <begin position="20"/>
        <end position="45"/>
    </location>
</feature>
<dbReference type="Proteomes" id="UP001595912">
    <property type="component" value="Unassembled WGS sequence"/>
</dbReference>
<proteinExistence type="predicted"/>
<sequence length="47" mass="4869">MPSFLPGPAPRGAPRRPMLLVGLAVAALVLCSVMLLAGYLLSAWFSG</sequence>
<evidence type="ECO:0000256" key="1">
    <source>
        <dbReference type="SAM" id="Phobius"/>
    </source>
</evidence>
<keyword evidence="1" id="KW-0472">Membrane</keyword>
<keyword evidence="3" id="KW-1185">Reference proteome</keyword>
<keyword evidence="1" id="KW-0812">Transmembrane</keyword>
<organism evidence="2 3">
    <name type="scientific">Dactylosporangium cerinum</name>
    <dbReference type="NCBI Taxonomy" id="1434730"/>
    <lineage>
        <taxon>Bacteria</taxon>
        <taxon>Bacillati</taxon>
        <taxon>Actinomycetota</taxon>
        <taxon>Actinomycetes</taxon>
        <taxon>Micromonosporales</taxon>
        <taxon>Micromonosporaceae</taxon>
        <taxon>Dactylosporangium</taxon>
    </lineage>
</organism>
<protein>
    <submittedName>
        <fullName evidence="2">Uncharacterized protein</fullName>
    </submittedName>
</protein>
<dbReference type="EMBL" id="JBHSIU010000041">
    <property type="protein sequence ID" value="MFC5002429.1"/>
    <property type="molecule type" value="Genomic_DNA"/>
</dbReference>
<evidence type="ECO:0000313" key="2">
    <source>
        <dbReference type="EMBL" id="MFC5002429.1"/>
    </source>
</evidence>
<name>A0ABV9W2Z2_9ACTN</name>
<keyword evidence="1" id="KW-1133">Transmembrane helix</keyword>
<comment type="caution">
    <text evidence="2">The sequence shown here is derived from an EMBL/GenBank/DDBJ whole genome shotgun (WGS) entry which is preliminary data.</text>
</comment>
<evidence type="ECO:0000313" key="3">
    <source>
        <dbReference type="Proteomes" id="UP001595912"/>
    </source>
</evidence>
<reference evidence="3" key="1">
    <citation type="journal article" date="2019" name="Int. J. Syst. Evol. Microbiol.">
        <title>The Global Catalogue of Microorganisms (GCM) 10K type strain sequencing project: providing services to taxonomists for standard genome sequencing and annotation.</title>
        <authorList>
            <consortium name="The Broad Institute Genomics Platform"/>
            <consortium name="The Broad Institute Genome Sequencing Center for Infectious Disease"/>
            <person name="Wu L."/>
            <person name="Ma J."/>
        </authorList>
    </citation>
    <scope>NUCLEOTIDE SEQUENCE [LARGE SCALE GENOMIC DNA]</scope>
    <source>
        <strain evidence="3">CGMCC 4.7152</strain>
    </source>
</reference>
<dbReference type="RefSeq" id="WP_380120476.1">
    <property type="nucleotide sequence ID" value="NZ_JBHSIU010000041.1"/>
</dbReference>
<gene>
    <name evidence="2" type="ORF">ACFPIJ_31915</name>
</gene>
<accession>A0ABV9W2Z2</accession>